<proteinExistence type="predicted"/>
<reference evidence="1" key="1">
    <citation type="journal article" date="2013" name="Nat. Commun.">
        <title>Whole-genome sequencing of Oryza brachyantha reveals mechanisms underlying Oryza genome evolution.</title>
        <authorList>
            <person name="Chen J."/>
            <person name="Huang Q."/>
            <person name="Gao D."/>
            <person name="Wang J."/>
            <person name="Lang Y."/>
            <person name="Liu T."/>
            <person name="Li B."/>
            <person name="Bai Z."/>
            <person name="Luis Goicoechea J."/>
            <person name="Liang C."/>
            <person name="Chen C."/>
            <person name="Zhang W."/>
            <person name="Sun S."/>
            <person name="Liao Y."/>
            <person name="Zhang X."/>
            <person name="Yang L."/>
            <person name="Song C."/>
            <person name="Wang M."/>
            <person name="Shi J."/>
            <person name="Liu G."/>
            <person name="Liu J."/>
            <person name="Zhou H."/>
            <person name="Zhou W."/>
            <person name="Yu Q."/>
            <person name="An N."/>
            <person name="Chen Y."/>
            <person name="Cai Q."/>
            <person name="Wang B."/>
            <person name="Liu B."/>
            <person name="Min J."/>
            <person name="Huang Y."/>
            <person name="Wu H."/>
            <person name="Li Z."/>
            <person name="Zhang Y."/>
            <person name="Yin Y."/>
            <person name="Song W."/>
            <person name="Jiang J."/>
            <person name="Jackson S.A."/>
            <person name="Wing R.A."/>
            <person name="Wang J."/>
            <person name="Chen M."/>
        </authorList>
    </citation>
    <scope>NUCLEOTIDE SEQUENCE [LARGE SCALE GENOMIC DNA]</scope>
    <source>
        <strain evidence="1">cv. IRGC 101232</strain>
    </source>
</reference>
<dbReference type="Gramene" id="OB12G22740.1">
    <property type="protein sequence ID" value="OB12G22740.1"/>
    <property type="gene ID" value="OB12G22740"/>
</dbReference>
<dbReference type="HOGENOM" id="CLU_2067446_0_0_1"/>
<dbReference type="Proteomes" id="UP000006038">
    <property type="component" value="Chromosome 12"/>
</dbReference>
<evidence type="ECO:0000313" key="1">
    <source>
        <dbReference type="EnsemblPlants" id="OB12G22740.1"/>
    </source>
</evidence>
<keyword evidence="2" id="KW-1185">Reference proteome</keyword>
<dbReference type="AlphaFoldDB" id="J3NE66"/>
<organism evidence="1">
    <name type="scientific">Oryza brachyantha</name>
    <name type="common">malo sina</name>
    <dbReference type="NCBI Taxonomy" id="4533"/>
    <lineage>
        <taxon>Eukaryota</taxon>
        <taxon>Viridiplantae</taxon>
        <taxon>Streptophyta</taxon>
        <taxon>Embryophyta</taxon>
        <taxon>Tracheophyta</taxon>
        <taxon>Spermatophyta</taxon>
        <taxon>Magnoliopsida</taxon>
        <taxon>Liliopsida</taxon>
        <taxon>Poales</taxon>
        <taxon>Poaceae</taxon>
        <taxon>BOP clade</taxon>
        <taxon>Oryzoideae</taxon>
        <taxon>Oryzeae</taxon>
        <taxon>Oryzinae</taxon>
        <taxon>Oryza</taxon>
    </lineage>
</organism>
<protein>
    <submittedName>
        <fullName evidence="1">Uncharacterized protein</fullName>
    </submittedName>
</protein>
<sequence>PPTTASSKGCSFFSPSRFPRQIRAQIGARTRANPPPEIPQLQYLGISPPNQPKNRSFSSPETVLGFFYLDKYSKLVWNLSPKEKNFFLSKIKKIKHKERIKYRGDREINNEVWGNEMTW</sequence>
<dbReference type="EnsemblPlants" id="OB12G22740.1">
    <property type="protein sequence ID" value="OB12G22740.1"/>
    <property type="gene ID" value="OB12G22740"/>
</dbReference>
<name>J3NE66_ORYBR</name>
<accession>J3NE66</accession>
<evidence type="ECO:0000313" key="2">
    <source>
        <dbReference type="Proteomes" id="UP000006038"/>
    </source>
</evidence>
<reference evidence="1" key="2">
    <citation type="submission" date="2013-04" db="UniProtKB">
        <authorList>
            <consortium name="EnsemblPlants"/>
        </authorList>
    </citation>
    <scope>IDENTIFICATION</scope>
</reference>